<feature type="domain" description="F-box" evidence="2">
    <location>
        <begin position="20"/>
        <end position="66"/>
    </location>
</feature>
<gene>
    <name evidence="3" type="ORF">BD324DRAFT_580515</name>
</gene>
<comment type="caution">
    <text evidence="3">The sequence shown here is derived from an EMBL/GenBank/DDBJ whole genome shotgun (WGS) entry which is preliminary data.</text>
</comment>
<protein>
    <recommendedName>
        <fullName evidence="2">F-box domain-containing protein</fullName>
    </recommendedName>
</protein>
<dbReference type="PROSITE" id="PS50181">
    <property type="entry name" value="FBOX"/>
    <property type="match status" value="1"/>
</dbReference>
<sequence>MIYKDNPSCKSSSEDSVCSARRFVNLPAEILEQIYLNLALGDRLRLLQTCSTLREMWEESSTLQYQFTLETCAYLDIPEGGHSDWHPPNATDPAEGSSGTARGSDSDSETDGMPGVSYAAVRRDQDALHAQNSSSSSSSRDGPLSVREKTALLIDRERRWFELDPSTEDRVRVDGPAGVYELQEGVFLMCNDYSHLDEGRPTSIRLIPLPSVRDPKGSRARIQTHNHKLPFSIADLTMDPTQDLIVVSEHRTMTAGVPSPTHRYHLLSLSTFGPHPEAAMPVLDFPPFSQEELQTRQLLQVLDDVLVVLVCRFAAPPWILAGVGAALAGTTSDEEIVCWNWKTGKVLARMQLPDDGWFSSFALLTPTSFMLTSTSNISPVLPTEPRSIASVFPPVIQIFSFAPDPERDVVPVQPLDFDYMDDTTTRPFLVCQLELPRFASGVMIGAFDVRPDPAFTPRKGKPFTQDPEKGLLVFDIQTVVVDETQLIHQHAYELFVLRETLVNLAKNGEARFERARETSDRFSPWRLEENFSWEDWGVTNARLMNASMKNRAWVCSCSGYRFISLSSTPLWDDEDSEITEQGRRPQPRRRNLRLLDFSPFSVRKARNAVDHPPEVTIKVHDTPTVLRGHDSFVNDVTSALPYVEIVREAGVRANGVMMDDQRIIAVSTVDGRNGDWTNVRQDMTVYSM</sequence>
<dbReference type="GeneID" id="33555249"/>
<feature type="region of interest" description="Disordered" evidence="1">
    <location>
        <begin position="83"/>
        <end position="146"/>
    </location>
</feature>
<dbReference type="InParanoid" id="A0A1Y1UIA5"/>
<organism evidence="3 4">
    <name type="scientific">Kockovaella imperatae</name>
    <dbReference type="NCBI Taxonomy" id="4999"/>
    <lineage>
        <taxon>Eukaryota</taxon>
        <taxon>Fungi</taxon>
        <taxon>Dikarya</taxon>
        <taxon>Basidiomycota</taxon>
        <taxon>Agaricomycotina</taxon>
        <taxon>Tremellomycetes</taxon>
        <taxon>Tremellales</taxon>
        <taxon>Cuniculitremaceae</taxon>
        <taxon>Kockovaella</taxon>
    </lineage>
</organism>
<accession>A0A1Y1UIA5</accession>
<dbReference type="OrthoDB" id="2745718at2759"/>
<dbReference type="CDD" id="cd09917">
    <property type="entry name" value="F-box_SF"/>
    <property type="match status" value="1"/>
</dbReference>
<dbReference type="RefSeq" id="XP_021870884.1">
    <property type="nucleotide sequence ID" value="XM_022013441.1"/>
</dbReference>
<dbReference type="InterPro" id="IPR036047">
    <property type="entry name" value="F-box-like_dom_sf"/>
</dbReference>
<evidence type="ECO:0000259" key="2">
    <source>
        <dbReference type="PROSITE" id="PS50181"/>
    </source>
</evidence>
<evidence type="ECO:0000313" key="4">
    <source>
        <dbReference type="Proteomes" id="UP000193218"/>
    </source>
</evidence>
<keyword evidence="4" id="KW-1185">Reference proteome</keyword>
<dbReference type="SUPFAM" id="SSF81383">
    <property type="entry name" value="F-box domain"/>
    <property type="match status" value="1"/>
</dbReference>
<evidence type="ECO:0000313" key="3">
    <source>
        <dbReference type="EMBL" id="ORX36815.1"/>
    </source>
</evidence>
<evidence type="ECO:0000256" key="1">
    <source>
        <dbReference type="SAM" id="MobiDB-lite"/>
    </source>
</evidence>
<reference evidence="3 4" key="1">
    <citation type="submission" date="2017-03" db="EMBL/GenBank/DDBJ databases">
        <title>Widespread Adenine N6-methylation of Active Genes in Fungi.</title>
        <authorList>
            <consortium name="DOE Joint Genome Institute"/>
            <person name="Mondo S.J."/>
            <person name="Dannebaum R.O."/>
            <person name="Kuo R.C."/>
            <person name="Louie K.B."/>
            <person name="Bewick A.J."/>
            <person name="Labutti K."/>
            <person name="Haridas S."/>
            <person name="Kuo A."/>
            <person name="Salamov A."/>
            <person name="Ahrendt S.R."/>
            <person name="Lau R."/>
            <person name="Bowen B.P."/>
            <person name="Lipzen A."/>
            <person name="Sullivan W."/>
            <person name="Andreopoulos W.B."/>
            <person name="Clum A."/>
            <person name="Lindquist E."/>
            <person name="Daum C."/>
            <person name="Northen T.R."/>
            <person name="Ramamoorthy G."/>
            <person name="Schmitz R.J."/>
            <person name="Gryganskyi A."/>
            <person name="Culley D."/>
            <person name="Magnuson J."/>
            <person name="James T.Y."/>
            <person name="O'Malley M.A."/>
            <person name="Stajich J.E."/>
            <person name="Spatafora J.W."/>
            <person name="Visel A."/>
            <person name="Grigoriev I.V."/>
        </authorList>
    </citation>
    <scope>NUCLEOTIDE SEQUENCE [LARGE SCALE GENOMIC DNA]</scope>
    <source>
        <strain evidence="3 4">NRRL Y-17943</strain>
    </source>
</reference>
<dbReference type="AlphaFoldDB" id="A0A1Y1UIA5"/>
<dbReference type="Proteomes" id="UP000193218">
    <property type="component" value="Unassembled WGS sequence"/>
</dbReference>
<name>A0A1Y1UIA5_9TREE</name>
<dbReference type="InterPro" id="IPR001810">
    <property type="entry name" value="F-box_dom"/>
</dbReference>
<dbReference type="EMBL" id="NBSH01000007">
    <property type="protein sequence ID" value="ORX36815.1"/>
    <property type="molecule type" value="Genomic_DNA"/>
</dbReference>
<proteinExistence type="predicted"/>